<dbReference type="AlphaFoldDB" id="L0H077"/>
<dbReference type="SUPFAM" id="SSF50969">
    <property type="entry name" value="YVTN repeat-like/Quinoprotein amine dehydrogenase"/>
    <property type="match status" value="1"/>
</dbReference>
<dbReference type="Proteomes" id="UP000010816">
    <property type="component" value="Chromosome"/>
</dbReference>
<accession>L0H077</accession>
<dbReference type="Gene3D" id="2.130.10.10">
    <property type="entry name" value="YVTN repeat-like/Quinoprotein amine dehydrogenase"/>
    <property type="match status" value="1"/>
</dbReference>
<evidence type="ECO:0000313" key="3">
    <source>
        <dbReference type="Proteomes" id="UP000010816"/>
    </source>
</evidence>
<dbReference type="STRING" id="765912.Thimo_2939"/>
<dbReference type="EMBL" id="CP003051">
    <property type="protein sequence ID" value="AGA91631.1"/>
    <property type="molecule type" value="Genomic_DNA"/>
</dbReference>
<organism evidence="2 3">
    <name type="scientific">Thioflavicoccus mobilis 8321</name>
    <dbReference type="NCBI Taxonomy" id="765912"/>
    <lineage>
        <taxon>Bacteria</taxon>
        <taxon>Pseudomonadati</taxon>
        <taxon>Pseudomonadota</taxon>
        <taxon>Gammaproteobacteria</taxon>
        <taxon>Chromatiales</taxon>
        <taxon>Chromatiaceae</taxon>
        <taxon>Thioflavicoccus</taxon>
    </lineage>
</organism>
<name>L0H077_9GAMM</name>
<feature type="region of interest" description="Disordered" evidence="1">
    <location>
        <begin position="24"/>
        <end position="43"/>
    </location>
</feature>
<dbReference type="PROSITE" id="PS51257">
    <property type="entry name" value="PROKAR_LIPOPROTEIN"/>
    <property type="match status" value="1"/>
</dbReference>
<dbReference type="KEGG" id="tmb:Thimo_2939"/>
<dbReference type="InterPro" id="IPR015943">
    <property type="entry name" value="WD40/YVTN_repeat-like_dom_sf"/>
</dbReference>
<evidence type="ECO:0008006" key="4">
    <source>
        <dbReference type="Google" id="ProtNLM"/>
    </source>
</evidence>
<dbReference type="PATRIC" id="fig|765912.4.peg.2873"/>
<reference evidence="2 3" key="1">
    <citation type="submission" date="2011-09" db="EMBL/GenBank/DDBJ databases">
        <title>Complete sequence of chromosome of Thioflavicoccus mobilis 8321.</title>
        <authorList>
            <consortium name="US DOE Joint Genome Institute"/>
            <person name="Lucas S."/>
            <person name="Han J."/>
            <person name="Lapidus A."/>
            <person name="Cheng J.-F."/>
            <person name="Goodwin L."/>
            <person name="Pitluck S."/>
            <person name="Peters L."/>
            <person name="Ovchinnikova G."/>
            <person name="Lu M."/>
            <person name="Detter J.C."/>
            <person name="Han C."/>
            <person name="Tapia R."/>
            <person name="Land M."/>
            <person name="Hauser L."/>
            <person name="Kyrpides N."/>
            <person name="Ivanova N."/>
            <person name="Pagani I."/>
            <person name="Vogl K."/>
            <person name="Liu Z."/>
            <person name="Imhoff J."/>
            <person name="Thiel V."/>
            <person name="Frigaard N.-U."/>
            <person name="Bryant D."/>
            <person name="Woyke T."/>
        </authorList>
    </citation>
    <scope>NUCLEOTIDE SEQUENCE [LARGE SCALE GENOMIC DNA]</scope>
    <source>
        <strain evidence="2 3">8321</strain>
    </source>
</reference>
<gene>
    <name evidence="2" type="ORF">Thimo_2939</name>
</gene>
<proteinExistence type="predicted"/>
<dbReference type="HOGENOM" id="CLU_769321_0_0_6"/>
<dbReference type="eggNOG" id="COG3391">
    <property type="taxonomic scope" value="Bacteria"/>
</dbReference>
<dbReference type="InterPro" id="IPR011044">
    <property type="entry name" value="Quino_amine_DH_bsu"/>
</dbReference>
<keyword evidence="3" id="KW-1185">Reference proteome</keyword>
<dbReference type="RefSeq" id="WP_015281762.1">
    <property type="nucleotide sequence ID" value="NC_019940.1"/>
</dbReference>
<dbReference type="OrthoDB" id="6711818at2"/>
<sequence length="360" mass="37322">MNLKSTVLLVCVAVIVTACGEAEETPGDAVDTTSRQSQGAPARGDRFGRAAVWAIINEPDPDLGNFKFARVSRFDPDLATRQATIAAESDPNERQTNINPNWMAVCGDNLYVTSYGGNSIEAIDLQSLEVTGRRSGDLADVACVGGDVWALDTSEMAAIRLSADVSNVEATVPFGPPPPSRMLAQGGQLWVIDMFSGVYRIDTAAEQAQEIRIRDDGRAYNLIGIAVVNDKVWVVGQAGPEKALLQVDAASGAVHRRVALAEGSEIGFLLGNKAKLLGAFGGVFIASPDGNGLVRLNPETGEVACTAPIEGAVTALAAGPDAVVVGTSEPGGLHEISPADCAVTASVALEGAVKAIAVSR</sequence>
<evidence type="ECO:0000313" key="2">
    <source>
        <dbReference type="EMBL" id="AGA91631.1"/>
    </source>
</evidence>
<protein>
    <recommendedName>
        <fullName evidence="4">Gluconolactonase</fullName>
    </recommendedName>
</protein>
<evidence type="ECO:0000256" key="1">
    <source>
        <dbReference type="SAM" id="MobiDB-lite"/>
    </source>
</evidence>